<sequence>MPRGLLYAQIVSTGLALLIVIAWWGASTRCAAGHGVIGFGLAGGLLVLGLFFPFLAPVWLQLRSAAVLPVLWLLLVCYLAVEAMPRLCAGETPLGLAWPVALAGLAIAFGCRLAGRYLHK</sequence>
<dbReference type="EMBL" id="QXXQ01000001">
    <property type="protein sequence ID" value="RID93391.1"/>
    <property type="molecule type" value="Genomic_DNA"/>
</dbReference>
<feature type="transmembrane region" description="Helical" evidence="1">
    <location>
        <begin position="62"/>
        <end position="81"/>
    </location>
</feature>
<proteinExistence type="predicted"/>
<evidence type="ECO:0000313" key="2">
    <source>
        <dbReference type="EMBL" id="RID93391.1"/>
    </source>
</evidence>
<protein>
    <submittedName>
        <fullName evidence="2">Uncharacterized protein</fullName>
    </submittedName>
</protein>
<feature type="transmembrane region" description="Helical" evidence="1">
    <location>
        <begin position="36"/>
        <end position="56"/>
    </location>
</feature>
<organism evidence="2 3">
    <name type="scientific">Gemmobacter lutimaris</name>
    <dbReference type="NCBI Taxonomy" id="2306023"/>
    <lineage>
        <taxon>Bacteria</taxon>
        <taxon>Pseudomonadati</taxon>
        <taxon>Pseudomonadota</taxon>
        <taxon>Alphaproteobacteria</taxon>
        <taxon>Rhodobacterales</taxon>
        <taxon>Paracoccaceae</taxon>
        <taxon>Gemmobacter</taxon>
    </lineage>
</organism>
<keyword evidence="1" id="KW-0472">Membrane</keyword>
<dbReference type="Proteomes" id="UP000266649">
    <property type="component" value="Unassembled WGS sequence"/>
</dbReference>
<comment type="caution">
    <text evidence="2">The sequence shown here is derived from an EMBL/GenBank/DDBJ whole genome shotgun (WGS) entry which is preliminary data.</text>
</comment>
<feature type="transmembrane region" description="Helical" evidence="1">
    <location>
        <begin position="6"/>
        <end position="24"/>
    </location>
</feature>
<evidence type="ECO:0000313" key="3">
    <source>
        <dbReference type="Proteomes" id="UP000266649"/>
    </source>
</evidence>
<dbReference type="AlphaFoldDB" id="A0A398BX31"/>
<keyword evidence="3" id="KW-1185">Reference proteome</keyword>
<evidence type="ECO:0000256" key="1">
    <source>
        <dbReference type="SAM" id="Phobius"/>
    </source>
</evidence>
<reference evidence="2 3" key="1">
    <citation type="submission" date="2018-09" db="EMBL/GenBank/DDBJ databases">
        <title>Gemmobacter lutimaris sp. nov., a marine bacterium isolated from tidal flat.</title>
        <authorList>
            <person name="Lee D.W."/>
            <person name="Yoo Y."/>
            <person name="Kim J.-J."/>
            <person name="Kim B.S."/>
        </authorList>
    </citation>
    <scope>NUCLEOTIDE SEQUENCE [LARGE SCALE GENOMIC DNA]</scope>
    <source>
        <strain evidence="2 3">YJ-T1-11</strain>
    </source>
</reference>
<keyword evidence="1" id="KW-1133">Transmembrane helix</keyword>
<accession>A0A398BX31</accession>
<feature type="transmembrane region" description="Helical" evidence="1">
    <location>
        <begin position="93"/>
        <end position="115"/>
    </location>
</feature>
<name>A0A398BX31_9RHOB</name>
<gene>
    <name evidence="2" type="ORF">D2N39_00215</name>
</gene>
<keyword evidence="1" id="KW-0812">Transmembrane</keyword>